<organism evidence="2 3">
    <name type="scientific">Flavobacterium kingsejongi</name>
    <dbReference type="NCBI Taxonomy" id="1678728"/>
    <lineage>
        <taxon>Bacteria</taxon>
        <taxon>Pseudomonadati</taxon>
        <taxon>Bacteroidota</taxon>
        <taxon>Flavobacteriia</taxon>
        <taxon>Flavobacteriales</taxon>
        <taxon>Flavobacteriaceae</taxon>
        <taxon>Flavobacterium</taxon>
    </lineage>
</organism>
<proteinExistence type="predicted"/>
<protein>
    <submittedName>
        <fullName evidence="2">Group 1 glycosyl transferase</fullName>
    </submittedName>
</protein>
<evidence type="ECO:0000313" key="2">
    <source>
        <dbReference type="EMBL" id="AWG27300.1"/>
    </source>
</evidence>
<dbReference type="PANTHER" id="PTHR12526">
    <property type="entry name" value="GLYCOSYLTRANSFERASE"/>
    <property type="match status" value="1"/>
</dbReference>
<sequence length="336" mass="38380">MDYFFWLFDQECSVNMIDVDWFFPNAAQHGAYSKMNIIATGNEPERFFIAYCKEQSTAYTHVITHFIALCTPFFKEVKQLTKARIIGVDHNPRPVGGYPLRKKVEKRIKGFLFSRYIDCFVGVSEYTVQELTKDFGPQLSRKTIRIYNGVLIDGIKKHQYRSEQEPLFMVASHLRESKGIQDLIEAVVFLPDTVKAKLKIDVYGDGPYGAVLRKKVQSHKLDAIFCFKGNSPDLKSTYCLYDYMLQPTHMECFSLSILESLAANVPVITTNVGGNEEVIESGKNGFVYTVKDIVALKELLLDLFSGEKRITIDTRSLIEEGFSLELMVKNHFKLLS</sequence>
<evidence type="ECO:0000259" key="1">
    <source>
        <dbReference type="Pfam" id="PF00534"/>
    </source>
</evidence>
<dbReference type="KEGG" id="fki:FK004_09150"/>
<keyword evidence="2" id="KW-0808">Transferase</keyword>
<dbReference type="GO" id="GO:0016757">
    <property type="term" value="F:glycosyltransferase activity"/>
    <property type="evidence" value="ECO:0007669"/>
    <property type="project" value="InterPro"/>
</dbReference>
<dbReference type="Gene3D" id="3.40.50.2000">
    <property type="entry name" value="Glycogen Phosphorylase B"/>
    <property type="match status" value="2"/>
</dbReference>
<dbReference type="CDD" id="cd03801">
    <property type="entry name" value="GT4_PimA-like"/>
    <property type="match status" value="1"/>
</dbReference>
<gene>
    <name evidence="2" type="ORF">FK004_09150</name>
</gene>
<evidence type="ECO:0000313" key="3">
    <source>
        <dbReference type="Proteomes" id="UP000244677"/>
    </source>
</evidence>
<name>A0A2S1LU68_9FLAO</name>
<dbReference type="Proteomes" id="UP000244677">
    <property type="component" value="Chromosome"/>
</dbReference>
<dbReference type="AlphaFoldDB" id="A0A2S1LU68"/>
<dbReference type="SUPFAM" id="SSF53756">
    <property type="entry name" value="UDP-Glycosyltransferase/glycogen phosphorylase"/>
    <property type="match status" value="1"/>
</dbReference>
<dbReference type="OrthoDB" id="9811239at2"/>
<dbReference type="EMBL" id="CP020919">
    <property type="protein sequence ID" value="AWG27300.1"/>
    <property type="molecule type" value="Genomic_DNA"/>
</dbReference>
<accession>A0A2S1LU68</accession>
<feature type="domain" description="Glycosyl transferase family 1" evidence="1">
    <location>
        <begin position="161"/>
        <end position="308"/>
    </location>
</feature>
<dbReference type="PANTHER" id="PTHR12526:SF630">
    <property type="entry name" value="GLYCOSYLTRANSFERASE"/>
    <property type="match status" value="1"/>
</dbReference>
<dbReference type="Pfam" id="PF00534">
    <property type="entry name" value="Glycos_transf_1"/>
    <property type="match status" value="1"/>
</dbReference>
<keyword evidence="3" id="KW-1185">Reference proteome</keyword>
<reference evidence="2 3" key="1">
    <citation type="submission" date="2017-04" db="EMBL/GenBank/DDBJ databases">
        <title>Complete genome sequence of Flavobacterium kingsejong AJ004.</title>
        <authorList>
            <person name="Lee P.C."/>
        </authorList>
    </citation>
    <scope>NUCLEOTIDE SEQUENCE [LARGE SCALE GENOMIC DNA]</scope>
    <source>
        <strain evidence="2 3">AJ004</strain>
    </source>
</reference>
<dbReference type="InterPro" id="IPR001296">
    <property type="entry name" value="Glyco_trans_1"/>
</dbReference>